<reference evidence="4 5" key="1">
    <citation type="submission" date="2020-05" db="EMBL/GenBank/DDBJ databases">
        <authorList>
            <person name="Casaregola S."/>
            <person name="Devillers H."/>
            <person name="Grondin C."/>
        </authorList>
    </citation>
    <scope>NUCLEOTIDE SEQUENCE [LARGE SCALE GENOMIC DNA]</scope>
    <source>
        <strain evidence="4 5">CLIB 1767</strain>
    </source>
</reference>
<dbReference type="AlphaFoldDB" id="A0A8H2VFN9"/>
<dbReference type="OrthoDB" id="1099063at2759"/>
<feature type="domain" description="Chromatin target of PRMT1 protein C-terminal" evidence="3">
    <location>
        <begin position="114"/>
        <end position="182"/>
    </location>
</feature>
<evidence type="ECO:0000259" key="3">
    <source>
        <dbReference type="SMART" id="SM01218"/>
    </source>
</evidence>
<evidence type="ECO:0000313" key="4">
    <source>
        <dbReference type="EMBL" id="CAB4254749.1"/>
    </source>
</evidence>
<dbReference type="SMART" id="SM01218">
    <property type="entry name" value="FoP_duplication"/>
    <property type="match status" value="1"/>
</dbReference>
<dbReference type="RefSeq" id="XP_041406593.1">
    <property type="nucleotide sequence ID" value="XM_041550659.1"/>
</dbReference>
<keyword evidence="1" id="KW-0694">RNA-binding</keyword>
<comment type="caution">
    <text evidence="4">The sequence shown here is derived from an EMBL/GenBank/DDBJ whole genome shotgun (WGS) entry which is preliminary data.</text>
</comment>
<dbReference type="InterPro" id="IPR025715">
    <property type="entry name" value="FoP_C"/>
</dbReference>
<feature type="compositionally biased region" description="Basic and acidic residues" evidence="2">
    <location>
        <begin position="152"/>
        <end position="170"/>
    </location>
</feature>
<name>A0A8H2VFN9_9SACH</name>
<proteinExistence type="predicted"/>
<protein>
    <submittedName>
        <fullName evidence="4">Similar to Saccharomyces cerevisiae YKL214C YRA2 Member of the REF (RNA and export factor binding proteins) family</fullName>
    </submittedName>
</protein>
<gene>
    <name evidence="4" type="ORF">KABA2_04S13464</name>
</gene>
<organism evidence="4 5">
    <name type="scientific">Maudiozyma barnettii</name>
    <dbReference type="NCBI Taxonomy" id="61262"/>
    <lineage>
        <taxon>Eukaryota</taxon>
        <taxon>Fungi</taxon>
        <taxon>Dikarya</taxon>
        <taxon>Ascomycota</taxon>
        <taxon>Saccharomycotina</taxon>
        <taxon>Saccharomycetes</taxon>
        <taxon>Saccharomycetales</taxon>
        <taxon>Saccharomycetaceae</taxon>
        <taxon>Maudiozyma</taxon>
    </lineage>
</organism>
<sequence>MQENKPRHHVTRYRNRDQRNTLESHFIQKVPSPPKIRVKIDKIPLDVSDYMIEDWINEFEQPIFLKFYDTKEYRTCIFELKDLSKMNEFVSKYNNFQVRESENITAEITEIRSKNKGHHQSRFILKDTTGGDRDSGRRRRGNDRGSMGSHYNDSKKSQKKNAAEKPKSVEQLDAELDAYMNS</sequence>
<evidence type="ECO:0000313" key="5">
    <source>
        <dbReference type="Proteomes" id="UP000644660"/>
    </source>
</evidence>
<dbReference type="Proteomes" id="UP000644660">
    <property type="component" value="Unassembled WGS sequence"/>
</dbReference>
<dbReference type="GeneID" id="64857757"/>
<feature type="region of interest" description="Disordered" evidence="2">
    <location>
        <begin position="116"/>
        <end position="182"/>
    </location>
</feature>
<dbReference type="GO" id="GO:0003723">
    <property type="term" value="F:RNA binding"/>
    <property type="evidence" value="ECO:0007669"/>
    <property type="project" value="UniProtKB-KW"/>
</dbReference>
<keyword evidence="5" id="KW-1185">Reference proteome</keyword>
<dbReference type="EMBL" id="CAEFZW010000004">
    <property type="protein sequence ID" value="CAB4254749.1"/>
    <property type="molecule type" value="Genomic_DNA"/>
</dbReference>
<evidence type="ECO:0000256" key="1">
    <source>
        <dbReference type="ARBA" id="ARBA00022884"/>
    </source>
</evidence>
<evidence type="ECO:0000256" key="2">
    <source>
        <dbReference type="SAM" id="MobiDB-lite"/>
    </source>
</evidence>
<accession>A0A8H2VFN9</accession>
<dbReference type="Pfam" id="PF13865">
    <property type="entry name" value="FoP_duplication"/>
    <property type="match status" value="1"/>
</dbReference>